<evidence type="ECO:0000313" key="3">
    <source>
        <dbReference type="EMBL" id="VDP09478.1"/>
    </source>
</evidence>
<reference evidence="2 4" key="2">
    <citation type="submission" date="2018-11" db="EMBL/GenBank/DDBJ databases">
        <authorList>
            <consortium name="Pathogen Informatics"/>
        </authorList>
    </citation>
    <scope>NUCLEOTIDE SEQUENCE [LARGE SCALE GENOMIC DNA]</scope>
    <source>
        <strain evidence="2">Dakar</strain>
        <strain evidence="4">Dakar, Senegal</strain>
    </source>
</reference>
<accession>A0A183JW43</accession>
<name>A0A183JW43_9TREM</name>
<dbReference type="WBParaSite" id="SCUD_0000693801-mRNA-1">
    <property type="protein sequence ID" value="SCUD_0000693801-mRNA-1"/>
    <property type="gene ID" value="SCUD_0000693801"/>
</dbReference>
<organism evidence="5">
    <name type="scientific">Schistosoma curassoni</name>
    <dbReference type="NCBI Taxonomy" id="6186"/>
    <lineage>
        <taxon>Eukaryota</taxon>
        <taxon>Metazoa</taxon>
        <taxon>Spiralia</taxon>
        <taxon>Lophotrochozoa</taxon>
        <taxon>Platyhelminthes</taxon>
        <taxon>Trematoda</taxon>
        <taxon>Digenea</taxon>
        <taxon>Strigeidida</taxon>
        <taxon>Schistosomatoidea</taxon>
        <taxon>Schistosomatidae</taxon>
        <taxon>Schistosoma</taxon>
    </lineage>
</organism>
<sequence length="82" mass="9295">MVTSSDDNDELIDISEFFATYVNPIACNISPRHLLNIQHAFKKMVGKCVPTYFTGQHRKSDESSNTTSKNVRIEDRTSNDQS</sequence>
<reference evidence="5 6" key="1">
    <citation type="submission" date="2016-06" db="UniProtKB">
        <authorList>
            <consortium name="WormBaseParasite"/>
        </authorList>
    </citation>
    <scope>IDENTIFICATION</scope>
</reference>
<evidence type="ECO:0000313" key="2">
    <source>
        <dbReference type="EMBL" id="VDP09474.1"/>
    </source>
</evidence>
<evidence type="ECO:0000313" key="6">
    <source>
        <dbReference type="WBParaSite" id="SCUD_0000693901-mRNA-1"/>
    </source>
</evidence>
<protein>
    <submittedName>
        <fullName evidence="5 6">DDE-1 domain-containing protein</fullName>
    </submittedName>
</protein>
<feature type="region of interest" description="Disordered" evidence="1">
    <location>
        <begin position="54"/>
        <end position="82"/>
    </location>
</feature>
<dbReference type="EMBL" id="UZAK01018864">
    <property type="protein sequence ID" value="VDP09478.1"/>
    <property type="molecule type" value="Genomic_DNA"/>
</dbReference>
<dbReference type="Proteomes" id="UP000279833">
    <property type="component" value="Unassembled WGS sequence"/>
</dbReference>
<gene>
    <name evidence="2" type="ORF">SCUD_LOCUS6937</name>
    <name evidence="3" type="ORF">SCUD_LOCUS6938</name>
</gene>
<evidence type="ECO:0000313" key="4">
    <source>
        <dbReference type="Proteomes" id="UP000279833"/>
    </source>
</evidence>
<dbReference type="AlphaFoldDB" id="A0A183JW43"/>
<dbReference type="WBParaSite" id="SCUD_0000693901-mRNA-1">
    <property type="protein sequence ID" value="SCUD_0000693901-mRNA-1"/>
    <property type="gene ID" value="SCUD_0000693901"/>
</dbReference>
<feature type="compositionally biased region" description="Basic and acidic residues" evidence="1">
    <location>
        <begin position="71"/>
        <end position="82"/>
    </location>
</feature>
<keyword evidence="4" id="KW-1185">Reference proteome</keyword>
<evidence type="ECO:0000313" key="5">
    <source>
        <dbReference type="WBParaSite" id="SCUD_0000693801-mRNA-1"/>
    </source>
</evidence>
<evidence type="ECO:0000256" key="1">
    <source>
        <dbReference type="SAM" id="MobiDB-lite"/>
    </source>
</evidence>
<dbReference type="EMBL" id="UZAK01018862">
    <property type="protein sequence ID" value="VDP09474.1"/>
    <property type="molecule type" value="Genomic_DNA"/>
</dbReference>
<proteinExistence type="predicted"/>